<reference evidence="8" key="1">
    <citation type="journal article" date="2020" name="Stud. Mycol.">
        <title>101 Dothideomycetes genomes: a test case for predicting lifestyles and emergence of pathogens.</title>
        <authorList>
            <person name="Haridas S."/>
            <person name="Albert R."/>
            <person name="Binder M."/>
            <person name="Bloem J."/>
            <person name="Labutti K."/>
            <person name="Salamov A."/>
            <person name="Andreopoulos B."/>
            <person name="Baker S."/>
            <person name="Barry K."/>
            <person name="Bills G."/>
            <person name="Bluhm B."/>
            <person name="Cannon C."/>
            <person name="Castanera R."/>
            <person name="Culley D."/>
            <person name="Daum C."/>
            <person name="Ezra D."/>
            <person name="Gonzalez J."/>
            <person name="Henrissat B."/>
            <person name="Kuo A."/>
            <person name="Liang C."/>
            <person name="Lipzen A."/>
            <person name="Lutzoni F."/>
            <person name="Magnuson J."/>
            <person name="Mondo S."/>
            <person name="Nolan M."/>
            <person name="Ohm R."/>
            <person name="Pangilinan J."/>
            <person name="Park H.-J."/>
            <person name="Ramirez L."/>
            <person name="Alfaro M."/>
            <person name="Sun H."/>
            <person name="Tritt A."/>
            <person name="Yoshinaga Y."/>
            <person name="Zwiers L.-H."/>
            <person name="Turgeon B."/>
            <person name="Goodwin S."/>
            <person name="Spatafora J."/>
            <person name="Crous P."/>
            <person name="Grigoriev I."/>
        </authorList>
    </citation>
    <scope>NUCLEOTIDE SEQUENCE</scope>
    <source>
        <strain evidence="8">CBS 123094</strain>
    </source>
</reference>
<feature type="region of interest" description="Disordered" evidence="7">
    <location>
        <begin position="78"/>
        <end position="104"/>
    </location>
</feature>
<dbReference type="Pfam" id="PF10501">
    <property type="entry name" value="Ribosomal_L50"/>
    <property type="match status" value="1"/>
</dbReference>
<evidence type="ECO:0000256" key="1">
    <source>
        <dbReference type="ARBA" id="ARBA00004173"/>
    </source>
</evidence>
<dbReference type="GO" id="GO:1990904">
    <property type="term" value="C:ribonucleoprotein complex"/>
    <property type="evidence" value="ECO:0007669"/>
    <property type="project" value="UniProtKB-KW"/>
</dbReference>
<evidence type="ECO:0000256" key="2">
    <source>
        <dbReference type="ARBA" id="ARBA00008860"/>
    </source>
</evidence>
<dbReference type="AlphaFoldDB" id="A0A6A5X1J4"/>
<evidence type="ECO:0000256" key="4">
    <source>
        <dbReference type="ARBA" id="ARBA00023128"/>
    </source>
</evidence>
<keyword evidence="4" id="KW-0496">Mitochondrion</keyword>
<evidence type="ECO:0000256" key="5">
    <source>
        <dbReference type="ARBA" id="ARBA00023274"/>
    </source>
</evidence>
<dbReference type="GO" id="GO:0005739">
    <property type="term" value="C:mitochondrion"/>
    <property type="evidence" value="ECO:0007669"/>
    <property type="project" value="UniProtKB-SubCell"/>
</dbReference>
<comment type="similarity">
    <text evidence="2">Belongs to the mitochondrion-specific ribosomal protein mL50 family.</text>
</comment>
<evidence type="ECO:0000256" key="7">
    <source>
        <dbReference type="SAM" id="MobiDB-lite"/>
    </source>
</evidence>
<dbReference type="InterPro" id="IPR018305">
    <property type="entry name" value="Ribosomal_m50"/>
</dbReference>
<keyword evidence="3" id="KW-0689">Ribosomal protein</keyword>
<evidence type="ECO:0000313" key="9">
    <source>
        <dbReference type="Proteomes" id="UP000799779"/>
    </source>
</evidence>
<dbReference type="EMBL" id="ML977558">
    <property type="protein sequence ID" value="KAF2006911.1"/>
    <property type="molecule type" value="Genomic_DNA"/>
</dbReference>
<keyword evidence="5" id="KW-0687">Ribonucleoprotein</keyword>
<sequence>MRRIPRPNRSIDSLSPSSHILRSQLLPSTRSTTQIGYSCLRTTSAPFSTSAAHNSILSNDKKKQQAWIRKWQKRMLGDSEPIGSRVDPYDATSPRRISPEETGEEVEVLDESIAKVQAAKFEYEEAQSGEGLELVGTEEDAKKVEWDDAAYLFEKMTGLPPSEPQKFGPRTKITEPKKLQRIFHQAVVEVFTLKSSLKPSMLEATKQRNIDVTFWPAHGLYKVPKWISQVKIQRAGEDVNLVYPTETARKSLLDLMRTGPQMIAKSQPVEELEEPALEEEVEGVGALQANPETLAKNVPEAVIAKPGGLVAVGDKKPFDFMSNRSTPRAVPVEPVPVVEKVKAKVEDVPPTPRTVPVEPVSVAEKIETVVKVPVQKATPKTRNEPSKAFIHIRESVKASHTTILEARDEFLSMLEPTDRYHHIPLSGNAVKWAISKRLLQLTGHQIPDPALTKARTLGDLYAYLILATKPIPTKLVTELLWTKTKNTGKPRLLALPNVKVYNKRVSTMDKHREVGRLKLIEEALEERGLENVPYERAKDVGRRIRVGALKKSEKKDRLQREKLESVA</sequence>
<organism evidence="8 9">
    <name type="scientific">Amniculicola lignicola CBS 123094</name>
    <dbReference type="NCBI Taxonomy" id="1392246"/>
    <lineage>
        <taxon>Eukaryota</taxon>
        <taxon>Fungi</taxon>
        <taxon>Dikarya</taxon>
        <taxon>Ascomycota</taxon>
        <taxon>Pezizomycotina</taxon>
        <taxon>Dothideomycetes</taxon>
        <taxon>Pleosporomycetidae</taxon>
        <taxon>Pleosporales</taxon>
        <taxon>Amniculicolaceae</taxon>
        <taxon>Amniculicola</taxon>
    </lineage>
</organism>
<evidence type="ECO:0000256" key="6">
    <source>
        <dbReference type="ARBA" id="ARBA00035183"/>
    </source>
</evidence>
<comment type="subcellular location">
    <subcellularLocation>
        <location evidence="1">Mitochondrion</location>
    </subcellularLocation>
</comment>
<protein>
    <recommendedName>
        <fullName evidence="6">Large ribosomal subunit protein mL50</fullName>
    </recommendedName>
</protein>
<evidence type="ECO:0000313" key="8">
    <source>
        <dbReference type="EMBL" id="KAF2006911.1"/>
    </source>
</evidence>
<proteinExistence type="inferred from homology"/>
<keyword evidence="9" id="KW-1185">Reference proteome</keyword>
<dbReference type="GO" id="GO:0005840">
    <property type="term" value="C:ribosome"/>
    <property type="evidence" value="ECO:0007669"/>
    <property type="project" value="UniProtKB-KW"/>
</dbReference>
<evidence type="ECO:0000256" key="3">
    <source>
        <dbReference type="ARBA" id="ARBA00022980"/>
    </source>
</evidence>
<dbReference type="Proteomes" id="UP000799779">
    <property type="component" value="Unassembled WGS sequence"/>
</dbReference>
<dbReference type="OrthoDB" id="6220758at2759"/>
<accession>A0A6A5X1J4</accession>
<name>A0A6A5X1J4_9PLEO</name>
<gene>
    <name evidence="8" type="ORF">P154DRAFT_615018</name>
</gene>